<protein>
    <submittedName>
        <fullName evidence="1">Uncharacterized protein</fullName>
    </submittedName>
</protein>
<accession>A0A382F8E1</accession>
<reference evidence="1" key="1">
    <citation type="submission" date="2018-05" db="EMBL/GenBank/DDBJ databases">
        <authorList>
            <person name="Lanie J.A."/>
            <person name="Ng W.-L."/>
            <person name="Kazmierczak K.M."/>
            <person name="Andrzejewski T.M."/>
            <person name="Davidsen T.M."/>
            <person name="Wayne K.J."/>
            <person name="Tettelin H."/>
            <person name="Glass J.I."/>
            <person name="Rusch D."/>
            <person name="Podicherti R."/>
            <person name="Tsui H.-C.T."/>
            <person name="Winkler M.E."/>
        </authorList>
    </citation>
    <scope>NUCLEOTIDE SEQUENCE</scope>
</reference>
<sequence>VGFSDPHRYCSYLFYYGKNVSLPIEVKQKLQSCTDDKNRSLLGDDREPKRV</sequence>
<dbReference type="EMBL" id="UINC01048596">
    <property type="protein sequence ID" value="SVB59316.1"/>
    <property type="molecule type" value="Genomic_DNA"/>
</dbReference>
<organism evidence="1">
    <name type="scientific">marine metagenome</name>
    <dbReference type="NCBI Taxonomy" id="408172"/>
    <lineage>
        <taxon>unclassified sequences</taxon>
        <taxon>metagenomes</taxon>
        <taxon>ecological metagenomes</taxon>
    </lineage>
</organism>
<evidence type="ECO:0000313" key="1">
    <source>
        <dbReference type="EMBL" id="SVB59316.1"/>
    </source>
</evidence>
<dbReference type="AlphaFoldDB" id="A0A382F8E1"/>
<gene>
    <name evidence="1" type="ORF">METZ01_LOCUS212170</name>
</gene>
<feature type="non-terminal residue" evidence="1">
    <location>
        <position position="1"/>
    </location>
</feature>
<proteinExistence type="predicted"/>
<name>A0A382F8E1_9ZZZZ</name>